<reference evidence="2" key="1">
    <citation type="submission" date="2021-02" db="EMBL/GenBank/DDBJ databases">
        <authorList>
            <person name="Dougan E. K."/>
            <person name="Rhodes N."/>
            <person name="Thang M."/>
            <person name="Chan C."/>
        </authorList>
    </citation>
    <scope>NUCLEOTIDE SEQUENCE</scope>
</reference>
<dbReference type="Proteomes" id="UP000654075">
    <property type="component" value="Unassembled WGS sequence"/>
</dbReference>
<feature type="region of interest" description="Disordered" evidence="1">
    <location>
        <begin position="259"/>
        <end position="298"/>
    </location>
</feature>
<keyword evidence="3" id="KW-1185">Reference proteome</keyword>
<evidence type="ECO:0000313" key="3">
    <source>
        <dbReference type="Proteomes" id="UP000654075"/>
    </source>
</evidence>
<dbReference type="OrthoDB" id="10503642at2759"/>
<evidence type="ECO:0000256" key="1">
    <source>
        <dbReference type="SAM" id="MobiDB-lite"/>
    </source>
</evidence>
<comment type="caution">
    <text evidence="2">The sequence shown here is derived from an EMBL/GenBank/DDBJ whole genome shotgun (WGS) entry which is preliminary data.</text>
</comment>
<dbReference type="EMBL" id="CAJNNV010025064">
    <property type="protein sequence ID" value="CAE8611965.1"/>
    <property type="molecule type" value="Genomic_DNA"/>
</dbReference>
<gene>
    <name evidence="2" type="ORF">PGLA1383_LOCUS29782</name>
</gene>
<dbReference type="AlphaFoldDB" id="A0A813FNK5"/>
<protein>
    <recommendedName>
        <fullName evidence="4">F-box domain-containing protein</fullName>
    </recommendedName>
</protein>
<name>A0A813FNK5_POLGL</name>
<sequence>MPKRPKRVWAGLQPCSAGVVDFSPPARDSLPSEAGEELAGLSLDEALADLGAGRKALRQLRAELRLEDDLFSSLLLLWRRDQRRVESALGRVLSASLALATASRLGGAEEVCAVLESAKHPSAWEPLKAAKAGASTPGETAGVSSQPSGLAAVRGRLPRLPPGERIVTEGQEERQRALRRRLQAELSAEAQIALKAAATDLRMQGAQGAGDYLQAVWEALEGQELAEEILIELICAQVDPVLQCALRGALTTLEKQCEKASTDDHPASRRMSSPCIKDGGHDRRGAAYPGPASRPPSTNQTSFFVTILPEPQLIQVLAFCGCPIDIGVFGACSRSLKPFSQEDSLWSAIWARSHFSGGPPGKRVREHFLRQLASQCVECRRPTEFEHGILGCRLCESCERSYPKYALIRYAAADQEYQLPLGALRSLPHFDGATGREKIYLRTSVEAMAERHHSREGLQKLRAQHDVGMTSGGRQRRKVEKEHASRRGASSMSNAREARSRFGSGGDDDPCCYEATALRRANDSGQQSLWSWHGADG</sequence>
<dbReference type="Gene3D" id="3.90.530.10">
    <property type="entry name" value="XPA C-terminal domain"/>
    <property type="match status" value="1"/>
</dbReference>
<organism evidence="2 3">
    <name type="scientific">Polarella glacialis</name>
    <name type="common">Dinoflagellate</name>
    <dbReference type="NCBI Taxonomy" id="89957"/>
    <lineage>
        <taxon>Eukaryota</taxon>
        <taxon>Sar</taxon>
        <taxon>Alveolata</taxon>
        <taxon>Dinophyceae</taxon>
        <taxon>Suessiales</taxon>
        <taxon>Suessiaceae</taxon>
        <taxon>Polarella</taxon>
    </lineage>
</organism>
<accession>A0A813FNK5</accession>
<feature type="region of interest" description="Disordered" evidence="1">
    <location>
        <begin position="466"/>
        <end position="509"/>
    </location>
</feature>
<proteinExistence type="predicted"/>
<evidence type="ECO:0008006" key="4">
    <source>
        <dbReference type="Google" id="ProtNLM"/>
    </source>
</evidence>
<evidence type="ECO:0000313" key="2">
    <source>
        <dbReference type="EMBL" id="CAE8611965.1"/>
    </source>
</evidence>
<dbReference type="InterPro" id="IPR037129">
    <property type="entry name" value="XPA_sf"/>
</dbReference>